<dbReference type="EMBL" id="JAAALK010000079">
    <property type="protein sequence ID" value="KAG8099360.1"/>
    <property type="molecule type" value="Genomic_DNA"/>
</dbReference>
<keyword evidence="3" id="KW-1185">Reference proteome</keyword>
<proteinExistence type="predicted"/>
<dbReference type="Proteomes" id="UP000729402">
    <property type="component" value="Unassembled WGS sequence"/>
</dbReference>
<reference evidence="2" key="1">
    <citation type="journal article" date="2021" name="bioRxiv">
        <title>Whole Genome Assembly and Annotation of Northern Wild Rice, Zizania palustris L., Supports a Whole Genome Duplication in the Zizania Genus.</title>
        <authorList>
            <person name="Haas M."/>
            <person name="Kono T."/>
            <person name="Macchietto M."/>
            <person name="Millas R."/>
            <person name="McGilp L."/>
            <person name="Shao M."/>
            <person name="Duquette J."/>
            <person name="Hirsch C.N."/>
            <person name="Kimball J."/>
        </authorList>
    </citation>
    <scope>NUCLEOTIDE SEQUENCE</scope>
    <source>
        <tissue evidence="2">Fresh leaf tissue</tissue>
    </source>
</reference>
<evidence type="ECO:0000313" key="2">
    <source>
        <dbReference type="EMBL" id="KAG8099360.1"/>
    </source>
</evidence>
<gene>
    <name evidence="2" type="ORF">GUJ93_ZPchr0013g37827</name>
</gene>
<comment type="caution">
    <text evidence="2">The sequence shown here is derived from an EMBL/GenBank/DDBJ whole genome shotgun (WGS) entry which is preliminary data.</text>
</comment>
<sequence>MLRRLCCARSGRRQQAGQATGGGRREVALALLVGGADREGSGAAVGGGRAGSPDRAPAGGPPWPARPQNIGLGRPHALTDGDDVLQKHPLVL</sequence>
<organism evidence="2 3">
    <name type="scientific">Zizania palustris</name>
    <name type="common">Northern wild rice</name>
    <dbReference type="NCBI Taxonomy" id="103762"/>
    <lineage>
        <taxon>Eukaryota</taxon>
        <taxon>Viridiplantae</taxon>
        <taxon>Streptophyta</taxon>
        <taxon>Embryophyta</taxon>
        <taxon>Tracheophyta</taxon>
        <taxon>Spermatophyta</taxon>
        <taxon>Magnoliopsida</taxon>
        <taxon>Liliopsida</taxon>
        <taxon>Poales</taxon>
        <taxon>Poaceae</taxon>
        <taxon>BOP clade</taxon>
        <taxon>Oryzoideae</taxon>
        <taxon>Oryzeae</taxon>
        <taxon>Zizaniinae</taxon>
        <taxon>Zizania</taxon>
    </lineage>
</organism>
<protein>
    <submittedName>
        <fullName evidence="2">Uncharacterized protein</fullName>
    </submittedName>
</protein>
<evidence type="ECO:0000256" key="1">
    <source>
        <dbReference type="SAM" id="MobiDB-lite"/>
    </source>
</evidence>
<accession>A0A8J5X110</accession>
<reference evidence="2" key="2">
    <citation type="submission" date="2021-02" db="EMBL/GenBank/DDBJ databases">
        <authorList>
            <person name="Kimball J.A."/>
            <person name="Haas M.W."/>
            <person name="Macchietto M."/>
            <person name="Kono T."/>
            <person name="Duquette J."/>
            <person name="Shao M."/>
        </authorList>
    </citation>
    <scope>NUCLEOTIDE SEQUENCE</scope>
    <source>
        <tissue evidence="2">Fresh leaf tissue</tissue>
    </source>
</reference>
<feature type="region of interest" description="Disordered" evidence="1">
    <location>
        <begin position="38"/>
        <end position="92"/>
    </location>
</feature>
<evidence type="ECO:0000313" key="3">
    <source>
        <dbReference type="Proteomes" id="UP000729402"/>
    </source>
</evidence>
<name>A0A8J5X110_ZIZPA</name>
<dbReference type="AlphaFoldDB" id="A0A8J5X110"/>